<sequence>MSTICSFKARSRRKYSCSNHMDLSTKTSLIIFVASKRHFTG</sequence>
<dbReference type="Gramene" id="rna36472">
    <property type="protein sequence ID" value="RHN51906.1"/>
    <property type="gene ID" value="gene36472"/>
</dbReference>
<evidence type="ECO:0000313" key="2">
    <source>
        <dbReference type="Proteomes" id="UP000265566"/>
    </source>
</evidence>
<reference evidence="2" key="1">
    <citation type="journal article" date="2018" name="Nat. Plants">
        <title>Whole-genome landscape of Medicago truncatula symbiotic genes.</title>
        <authorList>
            <person name="Pecrix Y."/>
            <person name="Staton S.E."/>
            <person name="Sallet E."/>
            <person name="Lelandais-Briere C."/>
            <person name="Moreau S."/>
            <person name="Carrere S."/>
            <person name="Blein T."/>
            <person name="Jardinaud M.F."/>
            <person name="Latrasse D."/>
            <person name="Zouine M."/>
            <person name="Zahm M."/>
            <person name="Kreplak J."/>
            <person name="Mayjonade B."/>
            <person name="Satge C."/>
            <person name="Perez M."/>
            <person name="Cauet S."/>
            <person name="Marande W."/>
            <person name="Chantry-Darmon C."/>
            <person name="Lopez-Roques C."/>
            <person name="Bouchez O."/>
            <person name="Berard A."/>
            <person name="Debelle F."/>
            <person name="Munos S."/>
            <person name="Bendahmane A."/>
            <person name="Berges H."/>
            <person name="Niebel A."/>
            <person name="Buitink J."/>
            <person name="Frugier F."/>
            <person name="Benhamed M."/>
            <person name="Crespi M."/>
            <person name="Gouzy J."/>
            <person name="Gamas P."/>
        </authorList>
    </citation>
    <scope>NUCLEOTIDE SEQUENCE [LARGE SCALE GENOMIC DNA]</scope>
    <source>
        <strain evidence="2">cv. Jemalong A17</strain>
    </source>
</reference>
<dbReference type="EMBL" id="PSQE01000006">
    <property type="protein sequence ID" value="RHN51906.1"/>
    <property type="molecule type" value="Genomic_DNA"/>
</dbReference>
<name>A0A396HF70_MEDTR</name>
<organism evidence="1 2">
    <name type="scientific">Medicago truncatula</name>
    <name type="common">Barrel medic</name>
    <name type="synonym">Medicago tribuloides</name>
    <dbReference type="NCBI Taxonomy" id="3880"/>
    <lineage>
        <taxon>Eukaryota</taxon>
        <taxon>Viridiplantae</taxon>
        <taxon>Streptophyta</taxon>
        <taxon>Embryophyta</taxon>
        <taxon>Tracheophyta</taxon>
        <taxon>Spermatophyta</taxon>
        <taxon>Magnoliopsida</taxon>
        <taxon>eudicotyledons</taxon>
        <taxon>Gunneridae</taxon>
        <taxon>Pentapetalae</taxon>
        <taxon>rosids</taxon>
        <taxon>fabids</taxon>
        <taxon>Fabales</taxon>
        <taxon>Fabaceae</taxon>
        <taxon>Papilionoideae</taxon>
        <taxon>50 kb inversion clade</taxon>
        <taxon>NPAAA clade</taxon>
        <taxon>Hologalegina</taxon>
        <taxon>IRL clade</taxon>
        <taxon>Trifolieae</taxon>
        <taxon>Medicago</taxon>
    </lineage>
</organism>
<dbReference type="AlphaFoldDB" id="A0A396HF70"/>
<dbReference type="Proteomes" id="UP000265566">
    <property type="component" value="Chromosome 6"/>
</dbReference>
<comment type="caution">
    <text evidence="1">The sequence shown here is derived from an EMBL/GenBank/DDBJ whole genome shotgun (WGS) entry which is preliminary data.</text>
</comment>
<protein>
    <submittedName>
        <fullName evidence="1">Uncharacterized protein</fullName>
    </submittedName>
</protein>
<gene>
    <name evidence="1" type="ORF">MtrunA17_Chr6g0474351</name>
</gene>
<proteinExistence type="predicted"/>
<evidence type="ECO:0000313" key="1">
    <source>
        <dbReference type="EMBL" id="RHN51906.1"/>
    </source>
</evidence>
<accession>A0A396HF70</accession>